<dbReference type="GO" id="GO:0051301">
    <property type="term" value="P:cell division"/>
    <property type="evidence" value="ECO:0007669"/>
    <property type="project" value="UniProtKB-KW"/>
</dbReference>
<keyword evidence="6" id="KW-0226">DNA condensation</keyword>
<name>A0A1G4JY37_9SACH</name>
<evidence type="ECO:0000256" key="5">
    <source>
        <dbReference type="ARBA" id="ARBA00022776"/>
    </source>
</evidence>
<dbReference type="GO" id="GO:0007076">
    <property type="term" value="P:mitotic chromosome condensation"/>
    <property type="evidence" value="ECO:0007669"/>
    <property type="project" value="InterPro"/>
</dbReference>
<feature type="region of interest" description="Disordered" evidence="8">
    <location>
        <begin position="886"/>
        <end position="1027"/>
    </location>
</feature>
<evidence type="ECO:0000256" key="1">
    <source>
        <dbReference type="ARBA" id="ARBA00004286"/>
    </source>
</evidence>
<dbReference type="OrthoDB" id="27187at2759"/>
<evidence type="ECO:0000256" key="8">
    <source>
        <dbReference type="SAM" id="MobiDB-lite"/>
    </source>
</evidence>
<evidence type="ECO:0000256" key="7">
    <source>
        <dbReference type="ARBA" id="ARBA00023306"/>
    </source>
</evidence>
<sequence length="1027" mass="116008">MSANISIDSGSPDSTNLKIFRAIADVFQSAQSTYAGHRRHIGVLKRIQSKAVETGYEEVFDYWFNKMVTLILPLKRTEVVGDRIVRLVAGFVASIEHDIEAQSETQNESQEQSSDAEKVFSRFVNQFIRHILRGIESRDRNVRYRVAQLLAVIMDNIGEIDEDLYKLIMWSFQKRVYDKEPFVRIQAIFCLTKFQDEDNSSDSMDEASVKLVHAIQNDPSAEVRRAAMLNLVSIDKTKGIIMERARDVNPVNRRIIYTRVLKNMGGAVFRELDGSLIGKLITWGLEDREEAVRNACARLVAFDWLNLMDGDIIKLLSELNVTSNNVCEKVMDAIFKYRADTVAKIKLPDDVWGSLTAEISFLVNSFHLHCAQCKLEDIIDANFPEASRLSEILQKYLDTRFLKEELSNTDVTCLEFIIEQLLSLAHRYDYSDEIGRRAMLMVIRNALAKYKLPASIVQTALKVLKVISINERDFIAMAIEIITDIRDDDIEMQEAAEADLSAGINGNEDDEDDAAIESFHSAVDDLVNGNTRTVSNNAAARQEKEARWETLLACLTMSRFMLELVALPIDENVMISSLIDTLITPAVRNTKSEVRELGVRNLGLCCILDVNLATESLYLFGMCVSKGDANLKTIALEVIADIFSVHGTKVVDGEGKVDSISLHKIFYKTLKNCELPECQATVAEGLCKLFLGDVFIDDDLFETLVLSYFSPANSQNEALVQAFAFCLPVYCFSHIRHQKRMVRVAGDVLLRLSVLWDELQTNEDKSMPIGSMLKPNIILQELIEWTDPTKLVNQSEEQSYDEEDTQLDFLLSILRMYYKFERKEVKKMILTNINKFTLQDQTTRKLKEVREILEDILDNDDIDASSRSSIVKCLATLRELMLNKEDADAETTKDEFTEAEEQMSVNSSTEQGRMSEGDKSDVPSDPLEDNNSNTQVNNEHSSSTDAVPVCSETPSKSVELAGNHDYSGSRSKKRKRADILESENNSEQKKSSRMVSFVLPESKDDQSSDLSYGGRSDSEFDDGGEEF</sequence>
<dbReference type="AlphaFoldDB" id="A0A1G4JY37"/>
<dbReference type="InterPro" id="IPR027165">
    <property type="entry name" value="CND3"/>
</dbReference>
<dbReference type="InterPro" id="IPR011989">
    <property type="entry name" value="ARM-like"/>
</dbReference>
<dbReference type="EMBL" id="LT598477">
    <property type="protein sequence ID" value="SCU95980.1"/>
    <property type="molecule type" value="Genomic_DNA"/>
</dbReference>
<gene>
    <name evidence="10" type="ORF">LAME_0F14356G</name>
</gene>
<keyword evidence="3" id="KW-0158">Chromosome</keyword>
<dbReference type="GO" id="GO:0000793">
    <property type="term" value="C:condensed chromosome"/>
    <property type="evidence" value="ECO:0007669"/>
    <property type="project" value="TreeGrafter"/>
</dbReference>
<evidence type="ECO:0000313" key="11">
    <source>
        <dbReference type="Proteomes" id="UP000191144"/>
    </source>
</evidence>
<evidence type="ECO:0000256" key="2">
    <source>
        <dbReference type="ARBA" id="ARBA00006533"/>
    </source>
</evidence>
<evidence type="ECO:0000313" key="10">
    <source>
        <dbReference type="EMBL" id="SCU95980.1"/>
    </source>
</evidence>
<comment type="similarity">
    <text evidence="2">Belongs to the CND3 (condensin subunit 3) family.</text>
</comment>
<accession>A0A1G4JY37</accession>
<feature type="compositionally biased region" description="Basic and acidic residues" evidence="8">
    <location>
        <begin position="886"/>
        <end position="896"/>
    </location>
</feature>
<organism evidence="10 11">
    <name type="scientific">Lachancea meyersii CBS 8951</name>
    <dbReference type="NCBI Taxonomy" id="1266667"/>
    <lineage>
        <taxon>Eukaryota</taxon>
        <taxon>Fungi</taxon>
        <taxon>Dikarya</taxon>
        <taxon>Ascomycota</taxon>
        <taxon>Saccharomycotina</taxon>
        <taxon>Saccharomycetes</taxon>
        <taxon>Saccharomycetales</taxon>
        <taxon>Saccharomycetaceae</taxon>
        <taxon>Lachancea</taxon>
    </lineage>
</organism>
<comment type="subcellular location">
    <subcellularLocation>
        <location evidence="1">Chromosome</location>
    </subcellularLocation>
</comment>
<evidence type="ECO:0000256" key="4">
    <source>
        <dbReference type="ARBA" id="ARBA00022618"/>
    </source>
</evidence>
<feature type="compositionally biased region" description="Polar residues" evidence="8">
    <location>
        <begin position="903"/>
        <end position="912"/>
    </location>
</feature>
<dbReference type="PANTHER" id="PTHR14418">
    <property type="entry name" value="CONDENSIN COMPLEX SUBUNIT 3-RELATED"/>
    <property type="match status" value="1"/>
</dbReference>
<keyword evidence="11" id="KW-1185">Reference proteome</keyword>
<dbReference type="Pfam" id="PF12719">
    <property type="entry name" value="Cnd3"/>
    <property type="match status" value="1"/>
</dbReference>
<evidence type="ECO:0000256" key="3">
    <source>
        <dbReference type="ARBA" id="ARBA00022454"/>
    </source>
</evidence>
<feature type="domain" description="Nuclear condensin complex subunit 3 C-terminal" evidence="9">
    <location>
        <begin position="554"/>
        <end position="838"/>
    </location>
</feature>
<evidence type="ECO:0000256" key="6">
    <source>
        <dbReference type="ARBA" id="ARBA00023067"/>
    </source>
</evidence>
<dbReference type="Gene3D" id="1.25.10.10">
    <property type="entry name" value="Leucine-rich Repeat Variant"/>
    <property type="match status" value="1"/>
</dbReference>
<feature type="compositionally biased region" description="Polar residues" evidence="8">
    <location>
        <begin position="929"/>
        <end position="945"/>
    </location>
</feature>
<reference evidence="11" key="1">
    <citation type="submission" date="2016-03" db="EMBL/GenBank/DDBJ databases">
        <authorList>
            <person name="Devillers Hugo."/>
        </authorList>
    </citation>
    <scope>NUCLEOTIDE SEQUENCE [LARGE SCALE GENOMIC DNA]</scope>
</reference>
<dbReference type="GO" id="GO:0000796">
    <property type="term" value="C:condensin complex"/>
    <property type="evidence" value="ECO:0007669"/>
    <property type="project" value="InterPro"/>
</dbReference>
<protein>
    <submittedName>
        <fullName evidence="10">LAME_0F14356g1_1</fullName>
    </submittedName>
</protein>
<keyword evidence="5" id="KW-0498">Mitosis</keyword>
<dbReference type="InterPro" id="IPR025977">
    <property type="entry name" value="Cnd3_C"/>
</dbReference>
<keyword evidence="7" id="KW-0131">Cell cycle</keyword>
<proteinExistence type="inferred from homology"/>
<dbReference type="InterPro" id="IPR016024">
    <property type="entry name" value="ARM-type_fold"/>
</dbReference>
<dbReference type="Proteomes" id="UP000191144">
    <property type="component" value="Chromosome F"/>
</dbReference>
<evidence type="ECO:0000259" key="9">
    <source>
        <dbReference type="Pfam" id="PF12719"/>
    </source>
</evidence>
<keyword evidence="4" id="KW-0132">Cell division</keyword>
<dbReference type="SUPFAM" id="SSF48371">
    <property type="entry name" value="ARM repeat"/>
    <property type="match status" value="1"/>
</dbReference>
<feature type="compositionally biased region" description="Basic and acidic residues" evidence="8">
    <location>
        <begin position="913"/>
        <end position="922"/>
    </location>
</feature>
<dbReference type="PANTHER" id="PTHR14418:SF5">
    <property type="entry name" value="CONDENSIN COMPLEX SUBUNIT 3"/>
    <property type="match status" value="1"/>
</dbReference>